<proteinExistence type="predicted"/>
<dbReference type="Proteomes" id="UP000254808">
    <property type="component" value="Chromosome"/>
</dbReference>
<dbReference type="InterPro" id="IPR011006">
    <property type="entry name" value="CheY-like_superfamily"/>
</dbReference>
<dbReference type="InterPro" id="IPR001932">
    <property type="entry name" value="PPM-type_phosphatase-like_dom"/>
</dbReference>
<keyword evidence="5" id="KW-1185">Reference proteome</keyword>
<dbReference type="EMBL" id="CP027806">
    <property type="protein sequence ID" value="AXJ00320.1"/>
    <property type="molecule type" value="Genomic_DNA"/>
</dbReference>
<name>A0A345UIL8_9BACT</name>
<accession>A0A345UIL8</accession>
<dbReference type="PROSITE" id="PS50110">
    <property type="entry name" value="RESPONSE_REGULATORY"/>
    <property type="match status" value="1"/>
</dbReference>
<evidence type="ECO:0000313" key="4">
    <source>
        <dbReference type="EMBL" id="AXJ00320.1"/>
    </source>
</evidence>
<feature type="modified residue" description="4-aspartylphosphate" evidence="2">
    <location>
        <position position="64"/>
    </location>
</feature>
<dbReference type="SMART" id="SM00448">
    <property type="entry name" value="REC"/>
    <property type="match status" value="1"/>
</dbReference>
<evidence type="ECO:0000313" key="5">
    <source>
        <dbReference type="Proteomes" id="UP000254808"/>
    </source>
</evidence>
<dbReference type="GO" id="GO:0016791">
    <property type="term" value="F:phosphatase activity"/>
    <property type="evidence" value="ECO:0007669"/>
    <property type="project" value="TreeGrafter"/>
</dbReference>
<feature type="domain" description="Response regulatory" evidence="3">
    <location>
        <begin position="15"/>
        <end position="131"/>
    </location>
</feature>
<dbReference type="RefSeq" id="WP_114983601.1">
    <property type="nucleotide sequence ID" value="NZ_CP027806.1"/>
</dbReference>
<dbReference type="SUPFAM" id="SSF52172">
    <property type="entry name" value="CheY-like"/>
    <property type="match status" value="1"/>
</dbReference>
<reference evidence="4 5" key="1">
    <citation type="submission" date="2018-03" db="EMBL/GenBank/DDBJ databases">
        <title>Phenotypic and genomic properties of Cyclonatronum proteinivorum gen. nov., sp. nov., a haloalkaliphilic bacteroidete from soda lakes possessing Na+-translocating rhodopsin.</title>
        <authorList>
            <person name="Toshchakov S.V."/>
            <person name="Korzhenkov A."/>
            <person name="Samarov N.I."/>
            <person name="Kublanov I.V."/>
            <person name="Muntyan M.S."/>
            <person name="Sorokin D.Y."/>
        </authorList>
    </citation>
    <scope>NUCLEOTIDE SEQUENCE [LARGE SCALE GENOMIC DNA]</scope>
    <source>
        <strain evidence="4 5">Omega</strain>
    </source>
</reference>
<dbReference type="Gene3D" id="3.60.40.10">
    <property type="entry name" value="PPM-type phosphatase domain"/>
    <property type="match status" value="1"/>
</dbReference>
<dbReference type="SUPFAM" id="SSF81606">
    <property type="entry name" value="PP2C-like"/>
    <property type="match status" value="1"/>
</dbReference>
<dbReference type="PANTHER" id="PTHR43156:SF2">
    <property type="entry name" value="STAGE II SPORULATION PROTEIN E"/>
    <property type="match status" value="1"/>
</dbReference>
<evidence type="ECO:0000259" key="3">
    <source>
        <dbReference type="PROSITE" id="PS50110"/>
    </source>
</evidence>
<protein>
    <submittedName>
        <fullName evidence="4">Sigma-B regulation protein RsbU (Phosphoserine phosphatase)</fullName>
    </submittedName>
</protein>
<dbReference type="Pfam" id="PF00072">
    <property type="entry name" value="Response_reg"/>
    <property type="match status" value="1"/>
</dbReference>
<dbReference type="SMART" id="SM00331">
    <property type="entry name" value="PP2C_SIG"/>
    <property type="match status" value="1"/>
</dbReference>
<dbReference type="PANTHER" id="PTHR43156">
    <property type="entry name" value="STAGE II SPORULATION PROTEIN E-RELATED"/>
    <property type="match status" value="1"/>
</dbReference>
<dbReference type="OrthoDB" id="9763484at2"/>
<dbReference type="GO" id="GO:0000160">
    <property type="term" value="P:phosphorelay signal transduction system"/>
    <property type="evidence" value="ECO:0007669"/>
    <property type="project" value="InterPro"/>
</dbReference>
<dbReference type="Gene3D" id="3.40.50.2300">
    <property type="match status" value="1"/>
</dbReference>
<keyword evidence="2" id="KW-0597">Phosphoprotein</keyword>
<dbReference type="AlphaFoldDB" id="A0A345UIL8"/>
<dbReference type="KEGG" id="cprv:CYPRO_1050"/>
<dbReference type="InterPro" id="IPR052016">
    <property type="entry name" value="Bact_Sigma-Reg"/>
</dbReference>
<dbReference type="Pfam" id="PF07228">
    <property type="entry name" value="SpoIIE"/>
    <property type="match status" value="1"/>
</dbReference>
<sequence length="393" mass="43474">MTDTINPPDTETKKKVLLVDDEVAMQKLFGFALRKGGFEVLSASNGNEALEVLSETIPDAIVCDIMMPELDGFGLRNILKMSPELYEIPFLFLSAFNTEENIIKGIDLDADDFISKTDGSNVVVSKLKNVIRKREHIRSKLVGEMQAASHATGVLLDAPDPPEVPGYTIDHFHQSHEGIPGGDFIDYTDINENLLCVLGDVMGKRWKAWVFAHAYAAYVRSSLRVMTSGDDTENAGPAAILNRLNRVLFRDDQVNESTLALTLVMLEPEKGIVRVSNVMQYPLLHCHAADGTVTEVQPKSTTVLGIRPNAEFDELSVNLAPGDVIVAFTDGLSELFMSEDQAKGFRMVKECLEELFAERELSASLIVEELLKKAGVKLMRDDATLLFIRRDTV</sequence>
<dbReference type="InterPro" id="IPR001789">
    <property type="entry name" value="Sig_transdc_resp-reg_receiver"/>
</dbReference>
<evidence type="ECO:0000256" key="2">
    <source>
        <dbReference type="PROSITE-ProRule" id="PRU00169"/>
    </source>
</evidence>
<organism evidence="4 5">
    <name type="scientific">Cyclonatronum proteinivorum</name>
    <dbReference type="NCBI Taxonomy" id="1457365"/>
    <lineage>
        <taxon>Bacteria</taxon>
        <taxon>Pseudomonadati</taxon>
        <taxon>Balneolota</taxon>
        <taxon>Balneolia</taxon>
        <taxon>Balneolales</taxon>
        <taxon>Cyclonatronaceae</taxon>
        <taxon>Cyclonatronum</taxon>
    </lineage>
</organism>
<keyword evidence="1" id="KW-0378">Hydrolase</keyword>
<dbReference type="InterPro" id="IPR036457">
    <property type="entry name" value="PPM-type-like_dom_sf"/>
</dbReference>
<gene>
    <name evidence="4" type="ORF">CYPRO_1050</name>
</gene>
<evidence type="ECO:0000256" key="1">
    <source>
        <dbReference type="ARBA" id="ARBA00022801"/>
    </source>
</evidence>